<dbReference type="InterPro" id="IPR006311">
    <property type="entry name" value="TAT_signal"/>
</dbReference>
<keyword evidence="3" id="KW-0732">Signal</keyword>
<dbReference type="PRINTS" id="PR00909">
    <property type="entry name" value="SPERMDNBNDNG"/>
</dbReference>
<keyword evidence="6" id="KW-1185">Reference proteome</keyword>
<dbReference type="Gene3D" id="3.40.190.10">
    <property type="entry name" value="Periplasmic binding protein-like II"/>
    <property type="match status" value="2"/>
</dbReference>
<dbReference type="PROSITE" id="PS51318">
    <property type="entry name" value="TAT"/>
    <property type="match status" value="1"/>
</dbReference>
<sequence length="418" mass="46285">MSTPAHDAALLRGLTRPRARGPLTRRDALRAAGLSAAGLGLAACGVQGRTTAPPEKDAVAEYWTGKQQNGTLRFANWPLYIDKAGKRYPTLERFTRDTGIRVTYREAIQDNPSWFGKIQPQLAANQDIGYDLMVMTNGIHLGRAMALGYLVPLDHSRLPTFAANAGPRFKDPAYDPGNVYTVPWQSGITGIAYNPKYVDEEITRIADLWNPRYKGKVGMMVDTQDIANFALLSLGVDPEYATEADWRRAAARLQEQRDAGIVRKYYENDYVDALVRGDVWVCMAWSGDIFQQVAEGQDLRFTVPLEGGTIWTDNMCVPKTARNPVDALTFMDYVYRPPVATALAEYINYIPPVPATQDLIRKDAAGADGEDRESLKLLAGSPLIFPAAADLARLRTYQTLSGTSEKVFERIFQPVTQG</sequence>
<dbReference type="AlphaFoldDB" id="A0A919R6B5"/>
<evidence type="ECO:0000313" key="5">
    <source>
        <dbReference type="EMBL" id="GII80496.1"/>
    </source>
</evidence>
<evidence type="ECO:0000256" key="4">
    <source>
        <dbReference type="ARBA" id="ARBA00022764"/>
    </source>
</evidence>
<evidence type="ECO:0000256" key="2">
    <source>
        <dbReference type="ARBA" id="ARBA00022448"/>
    </source>
</evidence>
<gene>
    <name evidence="5" type="ORF">Sru01_54780</name>
</gene>
<dbReference type="Pfam" id="PF13416">
    <property type="entry name" value="SBP_bac_8"/>
    <property type="match status" value="1"/>
</dbReference>
<proteinExistence type="predicted"/>
<accession>A0A919R6B5</accession>
<dbReference type="EMBL" id="BOOU01000074">
    <property type="protein sequence ID" value="GII80496.1"/>
    <property type="molecule type" value="Genomic_DNA"/>
</dbReference>
<dbReference type="RefSeq" id="WP_203991333.1">
    <property type="nucleotide sequence ID" value="NZ_BOOU01000074.1"/>
</dbReference>
<name>A0A919R6B5_9ACTN</name>
<dbReference type="PANTHER" id="PTHR30222">
    <property type="entry name" value="SPERMIDINE/PUTRESCINE-BINDING PERIPLASMIC PROTEIN"/>
    <property type="match status" value="1"/>
</dbReference>
<dbReference type="PANTHER" id="PTHR30222:SF17">
    <property type="entry name" value="SPERMIDINE_PUTRESCINE-BINDING PERIPLASMIC PROTEIN"/>
    <property type="match status" value="1"/>
</dbReference>
<evidence type="ECO:0000313" key="6">
    <source>
        <dbReference type="Proteomes" id="UP000655287"/>
    </source>
</evidence>
<dbReference type="InterPro" id="IPR001188">
    <property type="entry name" value="Sperm_putr-bd"/>
</dbReference>
<organism evidence="5 6">
    <name type="scientific">Sphaerisporangium rufum</name>
    <dbReference type="NCBI Taxonomy" id="1381558"/>
    <lineage>
        <taxon>Bacteria</taxon>
        <taxon>Bacillati</taxon>
        <taxon>Actinomycetota</taxon>
        <taxon>Actinomycetes</taxon>
        <taxon>Streptosporangiales</taxon>
        <taxon>Streptosporangiaceae</taxon>
        <taxon>Sphaerisporangium</taxon>
    </lineage>
</organism>
<dbReference type="GO" id="GO:0042597">
    <property type="term" value="C:periplasmic space"/>
    <property type="evidence" value="ECO:0007669"/>
    <property type="project" value="UniProtKB-SubCell"/>
</dbReference>
<dbReference type="InterPro" id="IPR006059">
    <property type="entry name" value="SBP"/>
</dbReference>
<dbReference type="GO" id="GO:0015846">
    <property type="term" value="P:polyamine transport"/>
    <property type="evidence" value="ECO:0007669"/>
    <property type="project" value="InterPro"/>
</dbReference>
<comment type="caution">
    <text evidence="5">The sequence shown here is derived from an EMBL/GenBank/DDBJ whole genome shotgun (WGS) entry which is preliminary data.</text>
</comment>
<comment type="subcellular location">
    <subcellularLocation>
        <location evidence="1">Periplasm</location>
    </subcellularLocation>
</comment>
<protein>
    <submittedName>
        <fullName evidence="5">ABC transporter substrate-binding protein</fullName>
    </submittedName>
</protein>
<keyword evidence="2" id="KW-0813">Transport</keyword>
<dbReference type="Proteomes" id="UP000655287">
    <property type="component" value="Unassembled WGS sequence"/>
</dbReference>
<dbReference type="SUPFAM" id="SSF53850">
    <property type="entry name" value="Periplasmic binding protein-like II"/>
    <property type="match status" value="1"/>
</dbReference>
<keyword evidence="4" id="KW-0574">Periplasm</keyword>
<dbReference type="GO" id="GO:0019808">
    <property type="term" value="F:polyamine binding"/>
    <property type="evidence" value="ECO:0007669"/>
    <property type="project" value="InterPro"/>
</dbReference>
<evidence type="ECO:0000256" key="3">
    <source>
        <dbReference type="ARBA" id="ARBA00022729"/>
    </source>
</evidence>
<dbReference type="CDD" id="cd13590">
    <property type="entry name" value="PBP2_PotD_PotF_like"/>
    <property type="match status" value="1"/>
</dbReference>
<evidence type="ECO:0000256" key="1">
    <source>
        <dbReference type="ARBA" id="ARBA00004418"/>
    </source>
</evidence>
<reference evidence="5" key="1">
    <citation type="submission" date="2021-01" db="EMBL/GenBank/DDBJ databases">
        <title>Whole genome shotgun sequence of Sphaerisporangium rufum NBRC 109079.</title>
        <authorList>
            <person name="Komaki H."/>
            <person name="Tamura T."/>
        </authorList>
    </citation>
    <scope>NUCLEOTIDE SEQUENCE</scope>
    <source>
        <strain evidence="5">NBRC 109079</strain>
    </source>
</reference>